<reference evidence="2 3" key="1">
    <citation type="journal article" date="2023" name="IScience">
        <title>Expanded male sex-determining region conserved during the evolution of homothallism in the green alga Volvox.</title>
        <authorList>
            <person name="Yamamoto K."/>
            <person name="Matsuzaki R."/>
            <person name="Mahakham W."/>
            <person name="Heman W."/>
            <person name="Sekimoto H."/>
            <person name="Kawachi M."/>
            <person name="Minakuchi Y."/>
            <person name="Toyoda A."/>
            <person name="Nozaki H."/>
        </authorList>
    </citation>
    <scope>NUCLEOTIDE SEQUENCE [LARGE SCALE GENOMIC DNA]</scope>
    <source>
        <strain evidence="2 3">NIES-4468</strain>
    </source>
</reference>
<feature type="compositionally biased region" description="Polar residues" evidence="1">
    <location>
        <begin position="27"/>
        <end position="39"/>
    </location>
</feature>
<evidence type="ECO:0000256" key="1">
    <source>
        <dbReference type="SAM" id="MobiDB-lite"/>
    </source>
</evidence>
<proteinExistence type="predicted"/>
<dbReference type="EMBL" id="BSDZ01000016">
    <property type="protein sequence ID" value="GLI63611.1"/>
    <property type="molecule type" value="Genomic_DNA"/>
</dbReference>
<feature type="compositionally biased region" description="Pro residues" evidence="1">
    <location>
        <begin position="119"/>
        <end position="132"/>
    </location>
</feature>
<gene>
    <name evidence="2" type="ORF">VaNZ11_006621</name>
</gene>
<feature type="compositionally biased region" description="Acidic residues" evidence="1">
    <location>
        <begin position="1"/>
        <end position="10"/>
    </location>
</feature>
<feature type="region of interest" description="Disordered" evidence="1">
    <location>
        <begin position="69"/>
        <end position="135"/>
    </location>
</feature>
<comment type="caution">
    <text evidence="2">The sequence shown here is derived from an EMBL/GenBank/DDBJ whole genome shotgun (WGS) entry which is preliminary data.</text>
</comment>
<feature type="region of interest" description="Disordered" evidence="1">
    <location>
        <begin position="1"/>
        <end position="39"/>
    </location>
</feature>
<evidence type="ECO:0000313" key="3">
    <source>
        <dbReference type="Proteomes" id="UP001165090"/>
    </source>
</evidence>
<keyword evidence="3" id="KW-1185">Reference proteome</keyword>
<evidence type="ECO:0000313" key="2">
    <source>
        <dbReference type="EMBL" id="GLI63611.1"/>
    </source>
</evidence>
<organism evidence="2 3">
    <name type="scientific">Volvox africanus</name>
    <dbReference type="NCBI Taxonomy" id="51714"/>
    <lineage>
        <taxon>Eukaryota</taxon>
        <taxon>Viridiplantae</taxon>
        <taxon>Chlorophyta</taxon>
        <taxon>core chlorophytes</taxon>
        <taxon>Chlorophyceae</taxon>
        <taxon>CS clade</taxon>
        <taxon>Chlamydomonadales</taxon>
        <taxon>Volvocaceae</taxon>
        <taxon>Volvox</taxon>
    </lineage>
</organism>
<accession>A0ABQ5S1T5</accession>
<dbReference type="Proteomes" id="UP001165090">
    <property type="component" value="Unassembled WGS sequence"/>
</dbReference>
<sequence>MEIEDFDDSDGYTPAQPSTRPAMGYHSMQSTSAARKGNTGTFGLASEAAAEESAGLAAELQRLDVQPSNGFGLEAEASRPGQAARAAGGLPTLPRGRGNLQPLGGPSGGPRLGPGLSPLRPPPTMAPPPPQDPEGFGLAAETDPLARSDVLGLQTVLPTSQPLPAPAFGLANEVDLRAPLLPTRDAISRQPPQHSPPRQQWQQAGFAVDYGLERDVEDAAATRELLPAMATGPALPAPLPRRPSGGYGLAGDIQAAGMAQPLPQGQFVTGEEILAGGTAPGSEVAPMPLPLTHGGMPFTMQQPVQEQGYGLENDIQQEQQLLQMWSRPLDGTVSLEQLAQQLADVPEEQRWLHMEARQAERIMMDLARQGVVPKVVDLKNVREKLIEASNPPRLAYLATLELAAQDKRLPPNCRPSLLQAKLKGGQNRLRKLLDPVLDPGGQGFVDLSYTPDGALLPETSRVWQFGLSLVQADGVGKTGLQRVRQPCLFIARLALFDRRANRFLGNILGLRPEAVSNYDKRWEFNPSERIIVRCGCVQSDPQAGTRLVTDDALSVFVEFNISYRLAVQDTVNMPQSEQKCSKLLDEVNTCWAMISFKKCIALTREVEITVPLYHGSIYEPQPMAAFYADKRSKASFWSTAFKAKESPMLQFRVGPLNLGKPPLVPYAYMPTTMLATHDLGTALGAYRMSLTLTLARQPGPFAAASDPVLAGFPPLLSDHHLLAEFLTRWRDLTTKMTAVLDSDRGCCSPEVLPPLSAMVEAFRRCTIELAPLAYCPTIPPRHINNFVEYQGHRLRLVQHYCHVLDPRNNKILGQRNPVEPLSHSGFEYLHAPFDVSEIRLCMADRLEKPEPFYRH</sequence>
<protein>
    <submittedName>
        <fullName evidence="2">Uncharacterized protein</fullName>
    </submittedName>
</protein>
<name>A0ABQ5S1T5_9CHLO</name>